<dbReference type="Proteomes" id="UP000789759">
    <property type="component" value="Unassembled WGS sequence"/>
</dbReference>
<dbReference type="AlphaFoldDB" id="A0A9N9NWA4"/>
<evidence type="ECO:0000313" key="2">
    <source>
        <dbReference type="EMBL" id="CAG8778356.1"/>
    </source>
</evidence>
<feature type="compositionally biased region" description="Basic and acidic residues" evidence="1">
    <location>
        <begin position="141"/>
        <end position="153"/>
    </location>
</feature>
<gene>
    <name evidence="2" type="ORF">CPELLU_LOCUS16245</name>
</gene>
<evidence type="ECO:0000256" key="1">
    <source>
        <dbReference type="SAM" id="MobiDB-lite"/>
    </source>
</evidence>
<accession>A0A9N9NWA4</accession>
<comment type="caution">
    <text evidence="2">The sequence shown here is derived from an EMBL/GenBank/DDBJ whole genome shotgun (WGS) entry which is preliminary data.</text>
</comment>
<feature type="region of interest" description="Disordered" evidence="1">
    <location>
        <begin position="123"/>
        <end position="153"/>
    </location>
</feature>
<name>A0A9N9NWA4_9GLOM</name>
<keyword evidence="3" id="KW-1185">Reference proteome</keyword>
<protein>
    <submittedName>
        <fullName evidence="2">10840_t:CDS:1</fullName>
    </submittedName>
</protein>
<proteinExistence type="predicted"/>
<sequence>QNLKTNCCGFFNSNNDYKVFKNEVEALHFTFNKKKIELAIESVKQAAKKAYKCWHLHRPEIESFLYPALIIPATDPEFYKVFLEAEDAFHKLPNDASMQTEFIDHICQTITKPLSEPLKVPKTAVPKSHLSGVKHEKLKSKKQELEAKKSKNC</sequence>
<dbReference type="EMBL" id="CAJVQA010023421">
    <property type="protein sequence ID" value="CAG8778356.1"/>
    <property type="molecule type" value="Genomic_DNA"/>
</dbReference>
<feature type="non-terminal residue" evidence="2">
    <location>
        <position position="153"/>
    </location>
</feature>
<reference evidence="2" key="1">
    <citation type="submission" date="2021-06" db="EMBL/GenBank/DDBJ databases">
        <authorList>
            <person name="Kallberg Y."/>
            <person name="Tangrot J."/>
            <person name="Rosling A."/>
        </authorList>
    </citation>
    <scope>NUCLEOTIDE SEQUENCE</scope>
    <source>
        <strain evidence="2">FL966</strain>
    </source>
</reference>
<evidence type="ECO:0000313" key="3">
    <source>
        <dbReference type="Proteomes" id="UP000789759"/>
    </source>
</evidence>
<organism evidence="2 3">
    <name type="scientific">Cetraspora pellucida</name>
    <dbReference type="NCBI Taxonomy" id="1433469"/>
    <lineage>
        <taxon>Eukaryota</taxon>
        <taxon>Fungi</taxon>
        <taxon>Fungi incertae sedis</taxon>
        <taxon>Mucoromycota</taxon>
        <taxon>Glomeromycotina</taxon>
        <taxon>Glomeromycetes</taxon>
        <taxon>Diversisporales</taxon>
        <taxon>Gigasporaceae</taxon>
        <taxon>Cetraspora</taxon>
    </lineage>
</organism>